<evidence type="ECO:0000313" key="2">
    <source>
        <dbReference type="EMBL" id="KAJ8417588.1"/>
    </source>
</evidence>
<reference evidence="2" key="1">
    <citation type="journal article" date="2023" name="Science">
        <title>Genome structures resolve the early diversification of teleost fishes.</title>
        <authorList>
            <person name="Parey E."/>
            <person name="Louis A."/>
            <person name="Montfort J."/>
            <person name="Bouchez O."/>
            <person name="Roques C."/>
            <person name="Iampietro C."/>
            <person name="Lluch J."/>
            <person name="Castinel A."/>
            <person name="Donnadieu C."/>
            <person name="Desvignes T."/>
            <person name="Floi Bucao C."/>
            <person name="Jouanno E."/>
            <person name="Wen M."/>
            <person name="Mejri S."/>
            <person name="Dirks R."/>
            <person name="Jansen H."/>
            <person name="Henkel C."/>
            <person name="Chen W.J."/>
            <person name="Zahm M."/>
            <person name="Cabau C."/>
            <person name="Klopp C."/>
            <person name="Thompson A.W."/>
            <person name="Robinson-Rechavi M."/>
            <person name="Braasch I."/>
            <person name="Lecointre G."/>
            <person name="Bobe J."/>
            <person name="Postlethwait J.H."/>
            <person name="Berthelot C."/>
            <person name="Roest Crollius H."/>
            <person name="Guiguen Y."/>
        </authorList>
    </citation>
    <scope>NUCLEOTIDE SEQUENCE</scope>
    <source>
        <strain evidence="2">NC1722</strain>
    </source>
</reference>
<dbReference type="AlphaFoldDB" id="A0AAD7TC38"/>
<organism evidence="2 3">
    <name type="scientific">Aldrovandia affinis</name>
    <dbReference type="NCBI Taxonomy" id="143900"/>
    <lineage>
        <taxon>Eukaryota</taxon>
        <taxon>Metazoa</taxon>
        <taxon>Chordata</taxon>
        <taxon>Craniata</taxon>
        <taxon>Vertebrata</taxon>
        <taxon>Euteleostomi</taxon>
        <taxon>Actinopterygii</taxon>
        <taxon>Neopterygii</taxon>
        <taxon>Teleostei</taxon>
        <taxon>Notacanthiformes</taxon>
        <taxon>Halosauridae</taxon>
        <taxon>Aldrovandia</taxon>
    </lineage>
</organism>
<accession>A0AAD7TC38</accession>
<sequence>MILESSGHECCGEKPWTCGDGSSREGWRGGGAQRARPARCFSCARTVRRLLRLASSPLLQTAHSFHPSLALDTGRGRHLQTDSTSGFPSSPGPKESAFGTAVKVFPATPLSSRTLLC</sequence>
<feature type="region of interest" description="Disordered" evidence="1">
    <location>
        <begin position="70"/>
        <end position="96"/>
    </location>
</feature>
<evidence type="ECO:0000313" key="3">
    <source>
        <dbReference type="Proteomes" id="UP001221898"/>
    </source>
</evidence>
<comment type="caution">
    <text evidence="2">The sequence shown here is derived from an EMBL/GenBank/DDBJ whole genome shotgun (WGS) entry which is preliminary data.</text>
</comment>
<dbReference type="EMBL" id="JAINUG010000003">
    <property type="protein sequence ID" value="KAJ8417588.1"/>
    <property type="molecule type" value="Genomic_DNA"/>
</dbReference>
<evidence type="ECO:0000256" key="1">
    <source>
        <dbReference type="SAM" id="MobiDB-lite"/>
    </source>
</evidence>
<dbReference type="Proteomes" id="UP001221898">
    <property type="component" value="Unassembled WGS sequence"/>
</dbReference>
<name>A0AAD7TC38_9TELE</name>
<keyword evidence="3" id="KW-1185">Reference proteome</keyword>
<gene>
    <name evidence="2" type="ORF">AAFF_G00224310</name>
</gene>
<protein>
    <submittedName>
        <fullName evidence="2">Uncharacterized protein</fullName>
    </submittedName>
</protein>
<proteinExistence type="predicted"/>